<dbReference type="GO" id="GO:0019205">
    <property type="term" value="F:nucleobase-containing compound kinase activity"/>
    <property type="evidence" value="ECO:0007669"/>
    <property type="project" value="InterPro"/>
</dbReference>
<dbReference type="InterPro" id="IPR027417">
    <property type="entry name" value="P-loop_NTPase"/>
</dbReference>
<dbReference type="GO" id="GO:0006207">
    <property type="term" value="P:'de novo' pyrimidine nucleobase biosynthetic process"/>
    <property type="evidence" value="ECO:0007669"/>
    <property type="project" value="InterPro"/>
</dbReference>
<dbReference type="InterPro" id="IPR000850">
    <property type="entry name" value="Adenylat/UMP-CMP_kin"/>
</dbReference>
<dbReference type="Pfam" id="PF23521">
    <property type="entry name" value="YKL023C-A"/>
    <property type="match status" value="1"/>
</dbReference>
<dbReference type="GO" id="GO:0005634">
    <property type="term" value="C:nucleus"/>
    <property type="evidence" value="ECO:0007669"/>
    <property type="project" value="UniProtKB-SubCell"/>
</dbReference>
<dbReference type="HAMAP" id="MF_03172">
    <property type="entry name" value="Adenylate_kinase_UMP_CMP_kin"/>
    <property type="match status" value="1"/>
</dbReference>
<keyword evidence="3 9" id="KW-0547">Nucleotide-binding</keyword>
<comment type="function">
    <text evidence="9">Catalyzes the phosphorylation of pyrimidine nucleoside monophosphates at the expense of ATP. Plays an important role in de novo pyrimidine nucleotide biosynthesis. Has preference for UMP and dUMP as phosphate acceptors, but can also use CMP, dCMP and AMP.</text>
</comment>
<dbReference type="GO" id="GO:0016776">
    <property type="term" value="F:phosphotransferase activity, phosphate group as acceptor"/>
    <property type="evidence" value="ECO:0007669"/>
    <property type="project" value="InterPro"/>
</dbReference>
<feature type="binding site" evidence="9">
    <location>
        <position position="119"/>
    </location>
    <ligand>
        <name>a ribonucleoside 5'-phosphate</name>
        <dbReference type="ChEBI" id="CHEBI:58043"/>
    </ligand>
</feature>
<evidence type="ECO:0000256" key="8">
    <source>
        <dbReference type="ARBA" id="ARBA00048116"/>
    </source>
</evidence>
<evidence type="ECO:0000256" key="4">
    <source>
        <dbReference type="ARBA" id="ARBA00022777"/>
    </source>
</evidence>
<evidence type="ECO:0000256" key="9">
    <source>
        <dbReference type="HAMAP-Rule" id="MF_03172"/>
    </source>
</evidence>
<feature type="region of interest" description="LID" evidence="9">
    <location>
        <begin position="208"/>
        <end position="218"/>
    </location>
</feature>
<organism evidence="10 11">
    <name type="scientific">Australozyma saopauloensis</name>
    <dbReference type="NCBI Taxonomy" id="291208"/>
    <lineage>
        <taxon>Eukaryota</taxon>
        <taxon>Fungi</taxon>
        <taxon>Dikarya</taxon>
        <taxon>Ascomycota</taxon>
        <taxon>Saccharomycotina</taxon>
        <taxon>Pichiomycetes</taxon>
        <taxon>Metschnikowiaceae</taxon>
        <taxon>Australozyma</taxon>
    </lineage>
</organism>
<dbReference type="CDD" id="cd01428">
    <property type="entry name" value="ADK"/>
    <property type="match status" value="1"/>
</dbReference>
<feature type="region of interest" description="NMPbind" evidence="9">
    <location>
        <begin position="113"/>
        <end position="143"/>
    </location>
</feature>
<dbReference type="InterPro" id="IPR033690">
    <property type="entry name" value="Adenylat_kinase_CS"/>
</dbReference>
<reference evidence="10 11" key="1">
    <citation type="submission" date="2023-10" db="EMBL/GenBank/DDBJ databases">
        <title>Draft Genome Sequence of Candida saopaulonensis from a very Premature Infant with Sepsis.</title>
        <authorList>
            <person name="Ning Y."/>
            <person name="Dai R."/>
            <person name="Xiao M."/>
            <person name="Xu Y."/>
            <person name="Yan Q."/>
            <person name="Zhang L."/>
        </authorList>
    </citation>
    <scope>NUCLEOTIDE SEQUENCE [LARGE SCALE GENOMIC DNA]</scope>
    <source>
        <strain evidence="10 11">19XY460</strain>
    </source>
</reference>
<dbReference type="GO" id="GO:0005737">
    <property type="term" value="C:cytoplasm"/>
    <property type="evidence" value="ECO:0007669"/>
    <property type="project" value="UniProtKB-SubCell"/>
</dbReference>
<dbReference type="SUPFAM" id="SSF52540">
    <property type="entry name" value="P-loop containing nucleoside triphosphate hydrolases"/>
    <property type="match status" value="1"/>
</dbReference>
<feature type="binding site" evidence="9">
    <location>
        <begin position="93"/>
        <end position="98"/>
    </location>
    <ligand>
        <name>ATP</name>
        <dbReference type="ChEBI" id="CHEBI:30616"/>
    </ligand>
</feature>
<keyword evidence="5 9" id="KW-0067">ATP-binding</keyword>
<dbReference type="PROSITE" id="PS00113">
    <property type="entry name" value="ADENYLATE_KINASE"/>
    <property type="match status" value="1"/>
</dbReference>
<proteinExistence type="inferred from homology"/>
<sequence>MLARGLISRHLARAPRRVFLATRFNSSSQSGTPPPKSSRGKILIALGALAVATTVVSLSLKKSEPVSVKEPVKAGPAFSDKDVSVIFVLGGPGLGKGTQCAKLVNDKHFVHLSAGDLLREEQKREGSKYGELIAQCIKDGTIVPQEVTVALLEQAIGNEHKNGKSRFLVDGFPRKMDQAHTFEDTIVKSAFTLFFECPEQVMLERLLERGKTSGRTDDNIESIKKRFRTFVDTSMPVVDYFASQGRVVKLRCDEPVDVVYGHVVKALESRGIN</sequence>
<dbReference type="AlphaFoldDB" id="A0AAX4HF28"/>
<evidence type="ECO:0000256" key="2">
    <source>
        <dbReference type="ARBA" id="ARBA00022679"/>
    </source>
</evidence>
<evidence type="ECO:0000313" key="11">
    <source>
        <dbReference type="Proteomes" id="UP001338582"/>
    </source>
</evidence>
<dbReference type="GO" id="GO:0006221">
    <property type="term" value="P:pyrimidine nucleotide biosynthetic process"/>
    <property type="evidence" value="ECO:0007669"/>
    <property type="project" value="UniProtKB-UniRule"/>
</dbReference>
<feature type="binding site" evidence="9">
    <location>
        <position position="178"/>
    </location>
    <ligand>
        <name>a ribonucleoside 5'-phosphate</name>
        <dbReference type="ChEBI" id="CHEBI:58043"/>
    </ligand>
</feature>
<feature type="binding site" evidence="9">
    <location>
        <position position="254"/>
    </location>
    <ligand>
        <name>ATP</name>
        <dbReference type="ChEBI" id="CHEBI:30616"/>
    </ligand>
</feature>
<dbReference type="Proteomes" id="UP001338582">
    <property type="component" value="Chromosome 5"/>
</dbReference>
<keyword evidence="11" id="KW-1185">Reference proteome</keyword>
<feature type="binding site" evidence="9">
    <location>
        <position position="226"/>
    </location>
    <ligand>
        <name>a ribonucleoside 5'-phosphate</name>
        <dbReference type="ChEBI" id="CHEBI:58043"/>
    </ligand>
</feature>
<feature type="binding site" evidence="9">
    <location>
        <position position="209"/>
    </location>
    <ligand>
        <name>ATP</name>
        <dbReference type="ChEBI" id="CHEBI:30616"/>
    </ligand>
</feature>
<evidence type="ECO:0000256" key="3">
    <source>
        <dbReference type="ARBA" id="ARBA00022741"/>
    </source>
</evidence>
<evidence type="ECO:0000256" key="7">
    <source>
        <dbReference type="ARBA" id="ARBA00023242"/>
    </source>
</evidence>
<dbReference type="PANTHER" id="PTHR23359">
    <property type="entry name" value="NUCLEOTIDE KINASE"/>
    <property type="match status" value="1"/>
</dbReference>
<comment type="domain">
    <text evidence="9">Consists of three domains, a large central CORE domain and two small peripheral domains, NMPbind and LID, which undergo movements during catalysis. The LID domain closes over the site of phosphoryl transfer upon ATP binding. Assembling and dissambling the active center during each catalytic cycle provides an effective means to prevent ATP hydrolysis.</text>
</comment>
<feature type="binding site" evidence="9">
    <location>
        <begin position="171"/>
        <end position="174"/>
    </location>
    <ligand>
        <name>a ribonucleoside 5'-phosphate</name>
        <dbReference type="ChEBI" id="CHEBI:58043"/>
    </ligand>
</feature>
<dbReference type="Pfam" id="PF00406">
    <property type="entry name" value="ADK"/>
    <property type="match status" value="1"/>
</dbReference>
<keyword evidence="4 9" id="KW-0418">Kinase</keyword>
<comment type="cofactor">
    <cofactor evidence="9">
        <name>Mg(2+)</name>
        <dbReference type="ChEBI" id="CHEBI:18420"/>
    </cofactor>
    <text evidence="9">Binds 1 Mg(2+) ion per monomer.</text>
</comment>
<evidence type="ECO:0000313" key="10">
    <source>
        <dbReference type="EMBL" id="WPK27164.1"/>
    </source>
</evidence>
<dbReference type="Gene3D" id="3.40.50.300">
    <property type="entry name" value="P-loop containing nucleotide triphosphate hydrolases"/>
    <property type="match status" value="1"/>
</dbReference>
<evidence type="ECO:0000256" key="5">
    <source>
        <dbReference type="ARBA" id="ARBA00022840"/>
    </source>
</evidence>
<dbReference type="FunFam" id="3.40.50.300:FF:000315">
    <property type="entry name" value="Adenylate kinase 1"/>
    <property type="match status" value="1"/>
</dbReference>
<name>A0AAX4HF28_9ASCO</name>
<evidence type="ECO:0000256" key="6">
    <source>
        <dbReference type="ARBA" id="ARBA00022975"/>
    </source>
</evidence>
<keyword evidence="6 9" id="KW-0665">Pyrimidine biosynthesis</keyword>
<dbReference type="EMBL" id="CP138898">
    <property type="protein sequence ID" value="WPK27164.1"/>
    <property type="molecule type" value="Genomic_DNA"/>
</dbReference>
<dbReference type="GO" id="GO:0005524">
    <property type="term" value="F:ATP binding"/>
    <property type="evidence" value="ECO:0007669"/>
    <property type="project" value="UniProtKB-KW"/>
</dbReference>
<feature type="binding site" evidence="9">
    <location>
        <position position="215"/>
    </location>
    <ligand>
        <name>a ribonucleoside 5'-phosphate</name>
        <dbReference type="ChEBI" id="CHEBI:58043"/>
    </ligand>
</feature>
<comment type="similarity">
    <text evidence="9">Belongs to the adenylate kinase family. UMP-CMP kinase subfamily.</text>
</comment>
<dbReference type="InterPro" id="IPR057781">
    <property type="entry name" value="YKL023C-A-like"/>
</dbReference>
<comment type="catalytic activity">
    <reaction evidence="8 9">
        <text>UMP + ATP = UDP + ADP</text>
        <dbReference type="Rhea" id="RHEA:24400"/>
        <dbReference type="ChEBI" id="CHEBI:30616"/>
        <dbReference type="ChEBI" id="CHEBI:57865"/>
        <dbReference type="ChEBI" id="CHEBI:58223"/>
        <dbReference type="ChEBI" id="CHEBI:456216"/>
        <dbReference type="EC" id="2.7.4.14"/>
    </reaction>
</comment>
<keyword evidence="7 9" id="KW-0539">Nucleus</keyword>
<keyword evidence="1 9" id="KW-0963">Cytoplasm</keyword>
<dbReference type="PRINTS" id="PR00094">
    <property type="entry name" value="ADENYLTKNASE"/>
</dbReference>
<dbReference type="EC" id="2.7.4.14" evidence="9"/>
<feature type="binding site" evidence="9">
    <location>
        <begin position="141"/>
        <end position="143"/>
    </location>
    <ligand>
        <name>a ribonucleoside 5'-phosphate</name>
        <dbReference type="ChEBI" id="CHEBI:58043"/>
    </ligand>
</feature>
<comment type="subunit">
    <text evidence="9">Monomer.</text>
</comment>
<evidence type="ECO:0000256" key="1">
    <source>
        <dbReference type="ARBA" id="ARBA00022490"/>
    </source>
</evidence>
<dbReference type="NCBIfam" id="TIGR01359">
    <property type="entry name" value="UMP_CMP_kin_fam"/>
    <property type="match status" value="1"/>
</dbReference>
<comment type="subcellular location">
    <subcellularLocation>
        <location evidence="9">Cytoplasm</location>
    </subcellularLocation>
    <subcellularLocation>
        <location evidence="9">Nucleus</location>
    </subcellularLocation>
    <text evidence="9">Predominantly cytoplasmic.</text>
</comment>
<gene>
    <name evidence="9" type="primary">URA6</name>
    <name evidence="10" type="ORF">PUMCH_004539</name>
</gene>
<protein>
    <recommendedName>
        <fullName evidence="9">Uridylate kinase</fullName>
        <shortName evidence="9">UK</shortName>
        <ecNumber evidence="9">2.7.4.14</ecNumber>
    </recommendedName>
    <alternativeName>
        <fullName evidence="9">ATP:UMP phosphotransferase</fullName>
    </alternativeName>
    <alternativeName>
        <fullName evidence="9">Deoxycytidylate kinase</fullName>
        <shortName evidence="9">CK</shortName>
        <shortName evidence="9">dCMP kinase</shortName>
    </alternativeName>
    <alternativeName>
        <fullName evidence="9">Uridine monophosphate kinase</fullName>
        <shortName evidence="9">UMP kinase</shortName>
        <shortName evidence="9">UMPK</shortName>
    </alternativeName>
</protein>
<dbReference type="GO" id="GO:0009123">
    <property type="term" value="P:nucleoside monophosphate metabolic process"/>
    <property type="evidence" value="ECO:0007669"/>
    <property type="project" value="UniProtKB-ARBA"/>
</dbReference>
<keyword evidence="2 9" id="KW-0808">Transferase</keyword>
<dbReference type="InterPro" id="IPR006266">
    <property type="entry name" value="UMP_CMP_kinase"/>
</dbReference>
<dbReference type="HAMAP" id="MF_00235">
    <property type="entry name" value="Adenylate_kinase_Adk"/>
    <property type="match status" value="1"/>
</dbReference>
<accession>A0AAX4HF28</accession>